<reference evidence="1" key="1">
    <citation type="journal article" date="2015" name="Proc. Natl. Acad. Sci. U.S.A.">
        <title>Networks of energetic and metabolic interactions define dynamics in microbial communities.</title>
        <authorList>
            <person name="Embree M."/>
            <person name="Liu J.K."/>
            <person name="Al-Bassam M.M."/>
            <person name="Zengler K."/>
        </authorList>
    </citation>
    <scope>NUCLEOTIDE SEQUENCE</scope>
</reference>
<accession>A0A0W8G4S5</accession>
<name>A0A0W8G4S5_9ZZZZ</name>
<protein>
    <submittedName>
        <fullName evidence="1">Uncharacterized protein</fullName>
    </submittedName>
</protein>
<dbReference type="EMBL" id="LNQE01000257">
    <property type="protein sequence ID" value="KUG28109.1"/>
    <property type="molecule type" value="Genomic_DNA"/>
</dbReference>
<organism evidence="1">
    <name type="scientific">hydrocarbon metagenome</name>
    <dbReference type="NCBI Taxonomy" id="938273"/>
    <lineage>
        <taxon>unclassified sequences</taxon>
        <taxon>metagenomes</taxon>
        <taxon>ecological metagenomes</taxon>
    </lineage>
</organism>
<comment type="caution">
    <text evidence="1">The sequence shown here is derived from an EMBL/GenBank/DDBJ whole genome shotgun (WGS) entry which is preliminary data.</text>
</comment>
<proteinExistence type="predicted"/>
<evidence type="ECO:0000313" key="1">
    <source>
        <dbReference type="EMBL" id="KUG28109.1"/>
    </source>
</evidence>
<gene>
    <name evidence="1" type="ORF">ASZ90_002004</name>
</gene>
<dbReference type="AlphaFoldDB" id="A0A0W8G4S5"/>
<sequence length="256" mass="28927">MAKKTVPPPAPREMDLLEMPASGLAAYWLSLKKIQDAKKGVKIIQEEQAATNEPYIRHLLDIVFSPLPEETVRRLALAKEQALLRDIGRKLTLIAVTLLSVAKNENPRKTLVAMLSLFPFPPVREAEAMDTASQFPERIKRGELDPAIIADVDHAARPEHLILRLLHYALTARRDGKAAAVPLLKHARSLYFTENWTLLADGFDPPFLERRLGSQRTQLLAATRHKMRMAAEMALGIRNKYAYEDVFRIARSYMAD</sequence>